<dbReference type="PANTHER" id="PTHR22854">
    <property type="entry name" value="TRYPTOPHAN BIOSYNTHESIS PROTEIN"/>
    <property type="match status" value="1"/>
</dbReference>
<keyword evidence="5 9" id="KW-0210">Decarboxylase</keyword>
<sequence>MILDTLAAASKQRAEKAKKAISVSQMEEMAYMAFEDGNRECDFSFEKAISSPGISFICEVKRASPSKGMIAPDFPYREIAMEYEKAGADAISVLTEPDYFLGKGEYLTEISQSVSLPLLRKDFTVDPYQIFEAKVLGASAVLLICALLDTEKLKEYMKICDSLGLSALVEAHDQEEIHSALSAGARLIGVNNRNLKTFEVDFENSIRLRGLVPAGTAFIAESGIQTAEDVKRLYQAGVNGVLIGESLMRSPDKKAILREMRKAANGIR</sequence>
<keyword evidence="12" id="KW-1185">Reference proteome</keyword>
<dbReference type="UniPathway" id="UPA00035">
    <property type="reaction ID" value="UER00043"/>
</dbReference>
<dbReference type="Pfam" id="PF00218">
    <property type="entry name" value="IGPS"/>
    <property type="match status" value="1"/>
</dbReference>
<dbReference type="Gene3D" id="3.20.20.70">
    <property type="entry name" value="Aldolase class I"/>
    <property type="match status" value="1"/>
</dbReference>
<dbReference type="InterPro" id="IPR045186">
    <property type="entry name" value="Indole-3-glycerol_P_synth"/>
</dbReference>
<dbReference type="GO" id="GO:0004640">
    <property type="term" value="F:phosphoribosylanthranilate isomerase activity"/>
    <property type="evidence" value="ECO:0007669"/>
    <property type="project" value="TreeGrafter"/>
</dbReference>
<gene>
    <name evidence="9" type="primary">trpC</name>
    <name evidence="11" type="ORF">BXY41_11398</name>
</gene>
<dbReference type="AlphaFoldDB" id="A0A2S6HMR8"/>
<evidence type="ECO:0000256" key="2">
    <source>
        <dbReference type="ARBA" id="ARBA00004696"/>
    </source>
</evidence>
<comment type="similarity">
    <text evidence="3 9">Belongs to the TrpC family.</text>
</comment>
<evidence type="ECO:0000256" key="6">
    <source>
        <dbReference type="ARBA" id="ARBA00022822"/>
    </source>
</evidence>
<dbReference type="EC" id="4.1.1.48" evidence="9"/>
<dbReference type="HAMAP" id="MF_00134_B">
    <property type="entry name" value="IGPS_B"/>
    <property type="match status" value="1"/>
</dbReference>
<proteinExistence type="inferred from homology"/>
<dbReference type="SUPFAM" id="SSF51366">
    <property type="entry name" value="Ribulose-phoshate binding barrel"/>
    <property type="match status" value="1"/>
</dbReference>
<evidence type="ECO:0000259" key="10">
    <source>
        <dbReference type="Pfam" id="PF00218"/>
    </source>
</evidence>
<evidence type="ECO:0000256" key="8">
    <source>
        <dbReference type="ARBA" id="ARBA00023239"/>
    </source>
</evidence>
<dbReference type="GO" id="GO:0004425">
    <property type="term" value="F:indole-3-glycerol-phosphate synthase activity"/>
    <property type="evidence" value="ECO:0007669"/>
    <property type="project" value="UniProtKB-UniRule"/>
</dbReference>
<comment type="caution">
    <text evidence="11">The sequence shown here is derived from an EMBL/GenBank/DDBJ whole genome shotgun (WGS) entry which is preliminary data.</text>
</comment>
<name>A0A2S6HMR8_9FIRM</name>
<dbReference type="InterPro" id="IPR013785">
    <property type="entry name" value="Aldolase_TIM"/>
</dbReference>
<keyword evidence="4 9" id="KW-0028">Amino-acid biosynthesis</keyword>
<evidence type="ECO:0000256" key="7">
    <source>
        <dbReference type="ARBA" id="ARBA00023141"/>
    </source>
</evidence>
<evidence type="ECO:0000256" key="1">
    <source>
        <dbReference type="ARBA" id="ARBA00001633"/>
    </source>
</evidence>
<dbReference type="InterPro" id="IPR011060">
    <property type="entry name" value="RibuloseP-bd_barrel"/>
</dbReference>
<dbReference type="InterPro" id="IPR001468">
    <property type="entry name" value="Indole-3-GlycerolPSynthase_CS"/>
</dbReference>
<evidence type="ECO:0000313" key="12">
    <source>
        <dbReference type="Proteomes" id="UP000237749"/>
    </source>
</evidence>
<reference evidence="11 12" key="1">
    <citation type="submission" date="2018-02" db="EMBL/GenBank/DDBJ databases">
        <title>Genomic Encyclopedia of Archaeal and Bacterial Type Strains, Phase II (KMG-II): from individual species to whole genera.</title>
        <authorList>
            <person name="Goeker M."/>
        </authorList>
    </citation>
    <scope>NUCLEOTIDE SEQUENCE [LARGE SCALE GENOMIC DNA]</scope>
    <source>
        <strain evidence="11 12">DSM 3808</strain>
    </source>
</reference>
<dbReference type="RefSeq" id="WP_104438842.1">
    <property type="nucleotide sequence ID" value="NZ_PTJA01000013.1"/>
</dbReference>
<comment type="catalytic activity">
    <reaction evidence="1 9">
        <text>1-(2-carboxyphenylamino)-1-deoxy-D-ribulose 5-phosphate + H(+) = (1S,2R)-1-C-(indol-3-yl)glycerol 3-phosphate + CO2 + H2O</text>
        <dbReference type="Rhea" id="RHEA:23476"/>
        <dbReference type="ChEBI" id="CHEBI:15377"/>
        <dbReference type="ChEBI" id="CHEBI:15378"/>
        <dbReference type="ChEBI" id="CHEBI:16526"/>
        <dbReference type="ChEBI" id="CHEBI:58613"/>
        <dbReference type="ChEBI" id="CHEBI:58866"/>
        <dbReference type="EC" id="4.1.1.48"/>
    </reaction>
</comment>
<keyword evidence="6 9" id="KW-0822">Tryptophan biosynthesis</keyword>
<evidence type="ECO:0000256" key="4">
    <source>
        <dbReference type="ARBA" id="ARBA00022605"/>
    </source>
</evidence>
<accession>A0A2S6HMR8</accession>
<dbReference type="InterPro" id="IPR013798">
    <property type="entry name" value="Indole-3-glycerol_P_synth_dom"/>
</dbReference>
<dbReference type="EMBL" id="PTJA01000013">
    <property type="protein sequence ID" value="PPK78767.1"/>
    <property type="molecule type" value="Genomic_DNA"/>
</dbReference>
<evidence type="ECO:0000256" key="3">
    <source>
        <dbReference type="ARBA" id="ARBA00008737"/>
    </source>
</evidence>
<keyword evidence="7 9" id="KW-0057">Aromatic amino acid biosynthesis</keyword>
<keyword evidence="8 9" id="KW-0456">Lyase</keyword>
<dbReference type="CDD" id="cd00331">
    <property type="entry name" value="IGPS"/>
    <property type="match status" value="1"/>
</dbReference>
<dbReference type="GO" id="GO:0000162">
    <property type="term" value="P:L-tryptophan biosynthetic process"/>
    <property type="evidence" value="ECO:0007669"/>
    <property type="project" value="UniProtKB-UniRule"/>
</dbReference>
<dbReference type="Proteomes" id="UP000237749">
    <property type="component" value="Unassembled WGS sequence"/>
</dbReference>
<organism evidence="11 12">
    <name type="scientific">Lacrimispora xylanisolvens</name>
    <dbReference type="NCBI Taxonomy" id="384636"/>
    <lineage>
        <taxon>Bacteria</taxon>
        <taxon>Bacillati</taxon>
        <taxon>Bacillota</taxon>
        <taxon>Clostridia</taxon>
        <taxon>Lachnospirales</taxon>
        <taxon>Lachnospiraceae</taxon>
        <taxon>Lacrimispora</taxon>
    </lineage>
</organism>
<evidence type="ECO:0000256" key="5">
    <source>
        <dbReference type="ARBA" id="ARBA00022793"/>
    </source>
</evidence>
<feature type="domain" description="Indole-3-glycerol phosphate synthase" evidence="10">
    <location>
        <begin position="4"/>
        <end position="259"/>
    </location>
</feature>
<dbReference type="FunFam" id="3.20.20.70:FF:000024">
    <property type="entry name" value="Indole-3-glycerol phosphate synthase"/>
    <property type="match status" value="1"/>
</dbReference>
<dbReference type="NCBIfam" id="NF001377">
    <property type="entry name" value="PRK00278.2-4"/>
    <property type="match status" value="1"/>
</dbReference>
<evidence type="ECO:0000313" key="11">
    <source>
        <dbReference type="EMBL" id="PPK78767.1"/>
    </source>
</evidence>
<protein>
    <recommendedName>
        <fullName evidence="9">Indole-3-glycerol phosphate synthase</fullName>
        <shortName evidence="9">IGPS</shortName>
        <ecNumber evidence="9">4.1.1.48</ecNumber>
    </recommendedName>
</protein>
<comment type="pathway">
    <text evidence="2 9">Amino-acid biosynthesis; L-tryptophan biosynthesis; L-tryptophan from chorismate: step 4/5.</text>
</comment>
<dbReference type="PANTHER" id="PTHR22854:SF2">
    <property type="entry name" value="INDOLE-3-GLYCEROL-PHOSPHATE SYNTHASE"/>
    <property type="match status" value="1"/>
</dbReference>
<dbReference type="OrthoDB" id="9804217at2"/>
<dbReference type="PROSITE" id="PS00614">
    <property type="entry name" value="IGPS"/>
    <property type="match status" value="1"/>
</dbReference>
<evidence type="ECO:0000256" key="9">
    <source>
        <dbReference type="HAMAP-Rule" id="MF_00134"/>
    </source>
</evidence>